<dbReference type="InterPro" id="IPR036928">
    <property type="entry name" value="AS_sf"/>
</dbReference>
<dbReference type="PANTHER" id="PTHR11895">
    <property type="entry name" value="TRANSAMIDASE"/>
    <property type="match status" value="1"/>
</dbReference>
<dbReference type="Gene3D" id="3.90.1300.10">
    <property type="entry name" value="Amidase signature (AS) domain"/>
    <property type="match status" value="1"/>
</dbReference>
<dbReference type="EMBL" id="JACBYR010000001">
    <property type="protein sequence ID" value="NYE80897.1"/>
    <property type="molecule type" value="Genomic_DNA"/>
</dbReference>
<dbReference type="GO" id="GO:0004040">
    <property type="term" value="F:amidase activity"/>
    <property type="evidence" value="ECO:0007669"/>
    <property type="project" value="UniProtKB-EC"/>
</dbReference>
<proteinExistence type="predicted"/>
<dbReference type="Proteomes" id="UP000542125">
    <property type="component" value="Unassembled WGS sequence"/>
</dbReference>
<evidence type="ECO:0000313" key="4">
    <source>
        <dbReference type="Proteomes" id="UP000542125"/>
    </source>
</evidence>
<keyword evidence="3" id="KW-0378">Hydrolase</keyword>
<evidence type="ECO:0000259" key="2">
    <source>
        <dbReference type="Pfam" id="PF01425"/>
    </source>
</evidence>
<dbReference type="Pfam" id="PF01425">
    <property type="entry name" value="Amidase"/>
    <property type="match status" value="1"/>
</dbReference>
<accession>A0A7Y9LJX0</accession>
<reference evidence="3 4" key="1">
    <citation type="submission" date="2020-07" db="EMBL/GenBank/DDBJ databases">
        <title>Genomic Encyclopedia of Type Strains, Phase IV (KMG-V): Genome sequencing to study the core and pangenomes of soil and plant-associated prokaryotes.</title>
        <authorList>
            <person name="Whitman W."/>
        </authorList>
    </citation>
    <scope>NUCLEOTIDE SEQUENCE [LARGE SCALE GENOMIC DNA]</scope>
    <source>
        <strain evidence="3 4">SAS40</strain>
    </source>
</reference>
<dbReference type="InterPro" id="IPR023631">
    <property type="entry name" value="Amidase_dom"/>
</dbReference>
<comment type="caution">
    <text evidence="3">The sequence shown here is derived from an EMBL/GenBank/DDBJ whole genome shotgun (WGS) entry which is preliminary data.</text>
</comment>
<dbReference type="InterPro" id="IPR000120">
    <property type="entry name" value="Amidase"/>
</dbReference>
<dbReference type="RefSeq" id="WP_179582415.1">
    <property type="nucleotide sequence ID" value="NZ_JACBYR010000001.1"/>
</dbReference>
<dbReference type="SUPFAM" id="SSF75304">
    <property type="entry name" value="Amidase signature (AS) enzymes"/>
    <property type="match status" value="1"/>
</dbReference>
<dbReference type="EC" id="3.5.1.4" evidence="3"/>
<evidence type="ECO:0000313" key="3">
    <source>
        <dbReference type="EMBL" id="NYE80897.1"/>
    </source>
</evidence>
<dbReference type="PANTHER" id="PTHR11895:SF151">
    <property type="entry name" value="GLUTAMYL-TRNA(GLN) AMIDOTRANSFERASE SUBUNIT A"/>
    <property type="match status" value="1"/>
</dbReference>
<sequence length="427" mass="45423">MTHLHELTATEIVQAIHGGRTTAVAVAEACLLHIESRDADVQAWEYLDPGLVLEQARALDRAGGKGALQGVPVGLKDIIDTADMPTALGTPIHAGRRPTIDAACTALTRRAGGIIMGKTVTTEFANRFPGKSRNPHDVTRTPGGSSSGSGAAVGASMVPLAVGTQTTASTIRPASFCGCVGYVPSRGDIRTFGVMEAAASFDTVGLIARSVEDINLFRNVLIGTPPAALPEVAINEARIGFARTGFWNECDEDTKAFLEGFAKTLAADGAAVSDVAMPVALDEVQEAHRWVSSFEFVRNRTFEIDHHWERISSALRGGRIQDGMDCSFELYGESRETLRRCAALLDDVFKDYDVLLTPAVAGEAPVGLTSTGNASFSTLWTALNIPAVTLPLHRGPNGMPVGLQFVSRRYADRMLLGIARAVSRKHG</sequence>
<protein>
    <submittedName>
        <fullName evidence="3">Amidase</fullName>
        <ecNumber evidence="3">3.5.1.4</ecNumber>
    </submittedName>
</protein>
<organism evidence="3 4">
    <name type="scientific">Pigmentiphaga litoralis</name>
    <dbReference type="NCBI Taxonomy" id="516702"/>
    <lineage>
        <taxon>Bacteria</taxon>
        <taxon>Pseudomonadati</taxon>
        <taxon>Pseudomonadota</taxon>
        <taxon>Betaproteobacteria</taxon>
        <taxon>Burkholderiales</taxon>
        <taxon>Alcaligenaceae</taxon>
        <taxon>Pigmentiphaga</taxon>
    </lineage>
</organism>
<feature type="domain" description="Amidase" evidence="2">
    <location>
        <begin position="26"/>
        <end position="416"/>
    </location>
</feature>
<keyword evidence="4" id="KW-1185">Reference proteome</keyword>
<name>A0A7Y9LJX0_9BURK</name>
<dbReference type="AlphaFoldDB" id="A0A7Y9LJX0"/>
<feature type="region of interest" description="Disordered" evidence="1">
    <location>
        <begin position="126"/>
        <end position="151"/>
    </location>
</feature>
<evidence type="ECO:0000256" key="1">
    <source>
        <dbReference type="SAM" id="MobiDB-lite"/>
    </source>
</evidence>
<gene>
    <name evidence="3" type="ORF">FHW18_000168</name>
</gene>